<dbReference type="PANTHER" id="PTHR23504">
    <property type="entry name" value="MAJOR FACILITATOR SUPERFAMILY DOMAIN-CONTAINING PROTEIN 10"/>
    <property type="match status" value="1"/>
</dbReference>
<dbReference type="CDD" id="cd17330">
    <property type="entry name" value="MFS_SLC46_TetA_like"/>
    <property type="match status" value="1"/>
</dbReference>
<feature type="transmembrane region" description="Helical" evidence="7">
    <location>
        <begin position="171"/>
        <end position="194"/>
    </location>
</feature>
<name>A0A9P6D1U9_9AGAR</name>
<feature type="transmembrane region" description="Helical" evidence="7">
    <location>
        <begin position="114"/>
        <end position="136"/>
    </location>
</feature>
<feature type="region of interest" description="Disordered" evidence="6">
    <location>
        <begin position="12"/>
        <end position="31"/>
    </location>
</feature>
<dbReference type="Pfam" id="PF07690">
    <property type="entry name" value="MFS_1"/>
    <property type="match status" value="1"/>
</dbReference>
<evidence type="ECO:0000313" key="9">
    <source>
        <dbReference type="EMBL" id="KAF9480008.1"/>
    </source>
</evidence>
<evidence type="ECO:0000259" key="8">
    <source>
        <dbReference type="PROSITE" id="PS50850"/>
    </source>
</evidence>
<keyword evidence="5 7" id="KW-0472">Membrane</keyword>
<sequence length="537" mass="58498">MSLVEGPVHEETRATLYDDHDDDDELDDQDLEKPTPLPKFQLLSVFLIQLAEPITATVIYPFINQFVRETGITNGDEKKTGYYAGFIESTFFFSEALTVVQWGYLSDRYGRRPILLCGPLGLAFAMLFFGMSTTFWPLVAMRTLQGIFNGNIGVSKSMMAEMTDSTNRGDAFAYLPLIWGSGTTVGPIIGGLLSNPAGRWPDTLGHIAYLRSHPYFLPCAVAGIFSFATFLVSCFAMKETLPSIVARERLERHRKLMSDDVVTEDSQLLLHGESQGYGTGDLSASHYSTSSSGSSTVAGQSDSESSSPERKPDLQILFSRALVVTLINNVFLSFLDMCHVTLLPLMYSTSIPLGGLGLDPFSIGLVLGGSGALNAIAQAKFLGRFIRKYGAGKVYKVSFSCIIVCFIMYPLMSFFAKRAGRVDGFVIACMAVQLFFQSMIYAAYGSLQVLLVETVPEGGPMATVNGVAQMLGSGTRSFAPTFASSLFSISLQEGLAGGNMVYYIILGITLAGIRCTALLPKKRRRSKRRSQQQSSSS</sequence>
<dbReference type="PROSITE" id="PS50850">
    <property type="entry name" value="MFS"/>
    <property type="match status" value="1"/>
</dbReference>
<evidence type="ECO:0000256" key="2">
    <source>
        <dbReference type="ARBA" id="ARBA00022448"/>
    </source>
</evidence>
<dbReference type="Proteomes" id="UP000807469">
    <property type="component" value="Unassembled WGS sequence"/>
</dbReference>
<feature type="transmembrane region" description="Helical" evidence="7">
    <location>
        <begin position="356"/>
        <end position="377"/>
    </location>
</feature>
<feature type="transmembrane region" description="Helical" evidence="7">
    <location>
        <begin position="42"/>
        <end position="63"/>
    </location>
</feature>
<dbReference type="InterPro" id="IPR001958">
    <property type="entry name" value="Tet-R_TetA/multi-R_MdtG-like"/>
</dbReference>
<feature type="region of interest" description="Disordered" evidence="6">
    <location>
        <begin position="285"/>
        <end position="310"/>
    </location>
</feature>
<evidence type="ECO:0000313" key="10">
    <source>
        <dbReference type="Proteomes" id="UP000807469"/>
    </source>
</evidence>
<accession>A0A9P6D1U9</accession>
<evidence type="ECO:0000256" key="1">
    <source>
        <dbReference type="ARBA" id="ARBA00004141"/>
    </source>
</evidence>
<evidence type="ECO:0000256" key="4">
    <source>
        <dbReference type="ARBA" id="ARBA00022989"/>
    </source>
</evidence>
<evidence type="ECO:0000256" key="7">
    <source>
        <dbReference type="SAM" id="Phobius"/>
    </source>
</evidence>
<keyword evidence="4 7" id="KW-1133">Transmembrane helix</keyword>
<dbReference type="EMBL" id="MU155202">
    <property type="protein sequence ID" value="KAF9480008.1"/>
    <property type="molecule type" value="Genomic_DNA"/>
</dbReference>
<protein>
    <submittedName>
        <fullName evidence="9">Major facilitator superfamily multidrug-resistance, DHA1 sub-family</fullName>
    </submittedName>
</protein>
<proteinExistence type="predicted"/>
<gene>
    <name evidence="9" type="ORF">BDN70DRAFT_656483</name>
</gene>
<feature type="domain" description="Major facilitator superfamily (MFS) profile" evidence="8">
    <location>
        <begin position="41"/>
        <end position="524"/>
    </location>
</feature>
<dbReference type="InterPro" id="IPR011701">
    <property type="entry name" value="MFS"/>
</dbReference>
<dbReference type="PRINTS" id="PR01035">
    <property type="entry name" value="TCRTETA"/>
</dbReference>
<dbReference type="AlphaFoldDB" id="A0A9P6D1U9"/>
<feature type="transmembrane region" description="Helical" evidence="7">
    <location>
        <begin position="500"/>
        <end position="519"/>
    </location>
</feature>
<dbReference type="GO" id="GO:0016020">
    <property type="term" value="C:membrane"/>
    <property type="evidence" value="ECO:0007669"/>
    <property type="project" value="UniProtKB-SubCell"/>
</dbReference>
<feature type="transmembrane region" description="Helical" evidence="7">
    <location>
        <begin position="316"/>
        <end position="335"/>
    </location>
</feature>
<feature type="transmembrane region" description="Helical" evidence="7">
    <location>
        <begin position="397"/>
        <end position="416"/>
    </location>
</feature>
<dbReference type="SUPFAM" id="SSF103473">
    <property type="entry name" value="MFS general substrate transporter"/>
    <property type="match status" value="1"/>
</dbReference>
<reference evidence="9" key="1">
    <citation type="submission" date="2020-11" db="EMBL/GenBank/DDBJ databases">
        <authorList>
            <consortium name="DOE Joint Genome Institute"/>
            <person name="Ahrendt S."/>
            <person name="Riley R."/>
            <person name="Andreopoulos W."/>
            <person name="Labutti K."/>
            <person name="Pangilinan J."/>
            <person name="Ruiz-Duenas F.J."/>
            <person name="Barrasa J.M."/>
            <person name="Sanchez-Garcia M."/>
            <person name="Camarero S."/>
            <person name="Miyauchi S."/>
            <person name="Serrano A."/>
            <person name="Linde D."/>
            <person name="Babiker R."/>
            <person name="Drula E."/>
            <person name="Ayuso-Fernandez I."/>
            <person name="Pacheco R."/>
            <person name="Padilla G."/>
            <person name="Ferreira P."/>
            <person name="Barriuso J."/>
            <person name="Kellner H."/>
            <person name="Castanera R."/>
            <person name="Alfaro M."/>
            <person name="Ramirez L."/>
            <person name="Pisabarro A.G."/>
            <person name="Kuo A."/>
            <person name="Tritt A."/>
            <person name="Lipzen A."/>
            <person name="He G."/>
            <person name="Yan M."/>
            <person name="Ng V."/>
            <person name="Cullen D."/>
            <person name="Martin F."/>
            <person name="Rosso M.-N."/>
            <person name="Henrissat B."/>
            <person name="Hibbett D."/>
            <person name="Martinez A.T."/>
            <person name="Grigoriev I.V."/>
        </authorList>
    </citation>
    <scope>NUCLEOTIDE SEQUENCE</scope>
    <source>
        <strain evidence="9">CIRM-BRFM 674</strain>
    </source>
</reference>
<comment type="caution">
    <text evidence="9">The sequence shown here is derived from an EMBL/GenBank/DDBJ whole genome shotgun (WGS) entry which is preliminary data.</text>
</comment>
<feature type="transmembrane region" description="Helical" evidence="7">
    <location>
        <begin position="215"/>
        <end position="238"/>
    </location>
</feature>
<dbReference type="InterPro" id="IPR036259">
    <property type="entry name" value="MFS_trans_sf"/>
</dbReference>
<organism evidence="9 10">
    <name type="scientific">Pholiota conissans</name>
    <dbReference type="NCBI Taxonomy" id="109636"/>
    <lineage>
        <taxon>Eukaryota</taxon>
        <taxon>Fungi</taxon>
        <taxon>Dikarya</taxon>
        <taxon>Basidiomycota</taxon>
        <taxon>Agaricomycotina</taxon>
        <taxon>Agaricomycetes</taxon>
        <taxon>Agaricomycetidae</taxon>
        <taxon>Agaricales</taxon>
        <taxon>Agaricineae</taxon>
        <taxon>Strophariaceae</taxon>
        <taxon>Pholiota</taxon>
    </lineage>
</organism>
<evidence type="ECO:0000256" key="3">
    <source>
        <dbReference type="ARBA" id="ARBA00022692"/>
    </source>
</evidence>
<feature type="compositionally biased region" description="Low complexity" evidence="6">
    <location>
        <begin position="285"/>
        <end position="303"/>
    </location>
</feature>
<dbReference type="Gene3D" id="1.20.1250.20">
    <property type="entry name" value="MFS general substrate transporter like domains"/>
    <property type="match status" value="1"/>
</dbReference>
<keyword evidence="2" id="KW-0813">Transport</keyword>
<dbReference type="GO" id="GO:0022857">
    <property type="term" value="F:transmembrane transporter activity"/>
    <property type="evidence" value="ECO:0007669"/>
    <property type="project" value="InterPro"/>
</dbReference>
<dbReference type="InterPro" id="IPR020846">
    <property type="entry name" value="MFS_dom"/>
</dbReference>
<dbReference type="OrthoDB" id="419616at2759"/>
<feature type="compositionally biased region" description="Acidic residues" evidence="6">
    <location>
        <begin position="19"/>
        <end position="30"/>
    </location>
</feature>
<feature type="transmembrane region" description="Helical" evidence="7">
    <location>
        <begin position="83"/>
        <end position="102"/>
    </location>
</feature>
<evidence type="ECO:0000256" key="6">
    <source>
        <dbReference type="SAM" id="MobiDB-lite"/>
    </source>
</evidence>
<comment type="subcellular location">
    <subcellularLocation>
        <location evidence="1">Membrane</location>
        <topology evidence="1">Multi-pass membrane protein</topology>
    </subcellularLocation>
</comment>
<evidence type="ECO:0000256" key="5">
    <source>
        <dbReference type="ARBA" id="ARBA00023136"/>
    </source>
</evidence>
<keyword evidence="10" id="KW-1185">Reference proteome</keyword>
<keyword evidence="3 7" id="KW-0812">Transmembrane</keyword>
<dbReference type="PANTHER" id="PTHR23504:SF15">
    <property type="entry name" value="MAJOR FACILITATOR SUPERFAMILY (MFS) PROFILE DOMAIN-CONTAINING PROTEIN"/>
    <property type="match status" value="1"/>
</dbReference>